<reference evidence="2" key="1">
    <citation type="submission" date="2018-03" db="EMBL/GenBank/DDBJ databases">
        <title>Ecological and genomic features of two cosmopolitan and abundant freshwater picocyanobacteria.</title>
        <authorList>
            <person name="Cabello-Yeves P.J."/>
            <person name="Picazo A."/>
            <person name="Camacho A."/>
            <person name="Callieri C."/>
            <person name="Rosselli R."/>
            <person name="Roda-Garcia J."/>
            <person name="Coutinho F.H."/>
            <person name="Rodriguez-Valera F."/>
        </authorList>
    </citation>
    <scope>NUCLEOTIDE SEQUENCE [LARGE SCALE GENOMIC DNA]</scope>
    <source>
        <strain evidence="2">Tous</strain>
    </source>
</reference>
<dbReference type="AlphaFoldDB" id="A0A2P7EC76"/>
<accession>A0A2P7EC76</accession>
<sequence length="184" mass="21871">MLKGLPQGSSMAEPSRIQLDSSLRRWFSRNLGLWRSRRQYVFGDDESLKVDVLLRIEAFSEPVEGEAAYRFSWWLEKDYNFFENQPRYVPTGTMEAYLCGHQLRRSRGFFNGSPIKSQIRQVDEHEVVFESHYQEWDILEHIRLVAQDRYRSRSIYSWRNGELEVAEVHHEIRIETSGAELQPE</sequence>
<evidence type="ECO:0000313" key="2">
    <source>
        <dbReference type="Proteomes" id="UP000240206"/>
    </source>
</evidence>
<proteinExistence type="predicted"/>
<evidence type="ECO:0000313" key="1">
    <source>
        <dbReference type="EMBL" id="PSI00739.1"/>
    </source>
</evidence>
<dbReference type="STRING" id="1910958.BTM30_02575"/>
<dbReference type="RefSeq" id="WP_106500764.1">
    <property type="nucleotide sequence ID" value="NZ_PXVC01000080.1"/>
</dbReference>
<gene>
    <name evidence="1" type="ORF">C7K08_11560</name>
</gene>
<name>A0A2P7EC76_9SYNE</name>
<comment type="caution">
    <text evidence="1">The sequence shown here is derived from an EMBL/GenBank/DDBJ whole genome shotgun (WGS) entry which is preliminary data.</text>
</comment>
<organism evidence="1 2">
    <name type="scientific">Synechococcus lacustris str. Tous</name>
    <dbReference type="NCBI Taxonomy" id="1910958"/>
    <lineage>
        <taxon>Bacteria</taxon>
        <taxon>Bacillati</taxon>
        <taxon>Cyanobacteriota</taxon>
        <taxon>Cyanophyceae</taxon>
        <taxon>Synechococcales</taxon>
        <taxon>Synechococcaceae</taxon>
        <taxon>Synechococcus</taxon>
    </lineage>
</organism>
<evidence type="ECO:0008006" key="3">
    <source>
        <dbReference type="Google" id="ProtNLM"/>
    </source>
</evidence>
<protein>
    <recommendedName>
        <fullName evidence="3">Chromophore lyase CpcS/CpeS</fullName>
    </recommendedName>
</protein>
<dbReference type="Proteomes" id="UP000240206">
    <property type="component" value="Unassembled WGS sequence"/>
</dbReference>
<dbReference type="EMBL" id="PXVC01000080">
    <property type="protein sequence ID" value="PSI00739.1"/>
    <property type="molecule type" value="Genomic_DNA"/>
</dbReference>
<keyword evidence="2" id="KW-1185">Reference proteome</keyword>